<name>A0A382AHP2_9ZZZZ</name>
<reference evidence="1" key="1">
    <citation type="submission" date="2018-05" db="EMBL/GenBank/DDBJ databases">
        <authorList>
            <person name="Lanie J.A."/>
            <person name="Ng W.-L."/>
            <person name="Kazmierczak K.M."/>
            <person name="Andrzejewski T.M."/>
            <person name="Davidsen T.M."/>
            <person name="Wayne K.J."/>
            <person name="Tettelin H."/>
            <person name="Glass J.I."/>
            <person name="Rusch D."/>
            <person name="Podicherti R."/>
            <person name="Tsui H.-C.T."/>
            <person name="Winkler M.E."/>
        </authorList>
    </citation>
    <scope>NUCLEOTIDE SEQUENCE</scope>
</reference>
<accession>A0A382AHP2</accession>
<feature type="non-terminal residue" evidence="1">
    <location>
        <position position="1"/>
    </location>
</feature>
<sequence>FQNCSLVVSAMGSSCLEATFYGKPSVIFGKPYYSILPSVHHVETLSKLPEIIRSSLQETVNLQDVERFLAIFKKNSFDFDINAYALKEANAFFYNGHLVDVEITESQMKSFIEDNAKMFSVLADENIKKLKIIYSK</sequence>
<dbReference type="AlphaFoldDB" id="A0A382AHP2"/>
<organism evidence="1">
    <name type="scientific">marine metagenome</name>
    <dbReference type="NCBI Taxonomy" id="408172"/>
    <lineage>
        <taxon>unclassified sequences</taxon>
        <taxon>metagenomes</taxon>
        <taxon>ecological metagenomes</taxon>
    </lineage>
</organism>
<gene>
    <name evidence="1" type="ORF">METZ01_LOCUS153357</name>
</gene>
<evidence type="ECO:0000313" key="1">
    <source>
        <dbReference type="EMBL" id="SVB00503.1"/>
    </source>
</evidence>
<proteinExistence type="predicted"/>
<protein>
    <submittedName>
        <fullName evidence="1">Uncharacterized protein</fullName>
    </submittedName>
</protein>
<dbReference type="EMBL" id="UINC01025259">
    <property type="protein sequence ID" value="SVB00503.1"/>
    <property type="molecule type" value="Genomic_DNA"/>
</dbReference>